<organism evidence="2 3">
    <name type="scientific">Pichia membranifaciens</name>
    <dbReference type="NCBI Taxonomy" id="4926"/>
    <lineage>
        <taxon>Eukaryota</taxon>
        <taxon>Fungi</taxon>
        <taxon>Dikarya</taxon>
        <taxon>Ascomycota</taxon>
        <taxon>Saccharomycotina</taxon>
        <taxon>Pichiomycetes</taxon>
        <taxon>Pichiales</taxon>
        <taxon>Pichiaceae</taxon>
        <taxon>Pichia</taxon>
    </lineage>
</organism>
<accession>A0A1Q2YID9</accession>
<name>A0A1Q2YID9_9ASCO</name>
<dbReference type="Proteomes" id="UP000186136">
    <property type="component" value="Unassembled WGS sequence"/>
</dbReference>
<dbReference type="EMBL" id="BDGI01000108">
    <property type="protein sequence ID" value="GAV29285.1"/>
    <property type="molecule type" value="Genomic_DNA"/>
</dbReference>
<protein>
    <submittedName>
        <fullName evidence="2">Uncharacterized protein</fullName>
    </submittedName>
</protein>
<keyword evidence="3" id="KW-1185">Reference proteome</keyword>
<feature type="compositionally biased region" description="Low complexity" evidence="1">
    <location>
        <begin position="37"/>
        <end position="50"/>
    </location>
</feature>
<feature type="region of interest" description="Disordered" evidence="1">
    <location>
        <begin position="1"/>
        <end position="145"/>
    </location>
</feature>
<evidence type="ECO:0000256" key="1">
    <source>
        <dbReference type="SAM" id="MobiDB-lite"/>
    </source>
</evidence>
<comment type="caution">
    <text evidence="2">The sequence shown here is derived from an EMBL/GenBank/DDBJ whole genome shotgun (WGS) entry which is preliminary data.</text>
</comment>
<evidence type="ECO:0000313" key="2">
    <source>
        <dbReference type="EMBL" id="GAV29285.1"/>
    </source>
</evidence>
<sequence>MGACGSKEASRPARQPVSKTHRTAPQQSAAPKKQIQTSTANATANANANAKAERKASAAKKTGIKSETRRLGTKSADQQAAPSEPESVPVVAKMTPAPEPEPEPASSRQQQQKKGQLGKKLDAERRKNNKDFAMEEYVAKTKPQA</sequence>
<gene>
    <name evidence="2" type="ORF">PMKS-002767</name>
</gene>
<dbReference type="AlphaFoldDB" id="A0A1Q2YID9"/>
<proteinExistence type="predicted"/>
<feature type="compositionally biased region" description="Basic and acidic residues" evidence="1">
    <location>
        <begin position="119"/>
        <end position="139"/>
    </location>
</feature>
<evidence type="ECO:0000313" key="3">
    <source>
        <dbReference type="Proteomes" id="UP000186136"/>
    </source>
</evidence>
<reference evidence="2 3" key="1">
    <citation type="submission" date="2016-08" db="EMBL/GenBank/DDBJ databases">
        <title>Whole genome shotgun sequence of Pichia membranifaciens KS47-1.</title>
        <authorList>
            <person name="Konishi M."/>
            <person name="Ishida M."/>
            <person name="Arakawa T."/>
            <person name="Kato Y."/>
            <person name="Horiuchi J."/>
        </authorList>
    </citation>
    <scope>NUCLEOTIDE SEQUENCE [LARGE SCALE GENOMIC DNA]</scope>
    <source>
        <strain evidence="2 3">KS47-1</strain>
    </source>
</reference>